<comment type="subcellular location">
    <subcellularLocation>
        <location evidence="1">Secreted</location>
        <location evidence="1">Extracellular space</location>
        <location evidence="1">Apoplast</location>
    </subcellularLocation>
</comment>
<sequence>MRWEWDESSRARDPTPAPHGAVDGLVVGRLVTCIGWFAVTGSGSRKPGVVVELALSSEPVARAQGFYFYDKEYNAWLAFSLVFNSTAYTGTLNLMGADLMYEKTRDISVVGGTGDFYVARRRHAKPRRRRGYRLLPPAASHAYTSRNKMHVRTYISTGIFMDCVAHGGRRLIVSSNEDEPWKRMTVYYLDIHDLQRRLCTSDEPMQAAALLRRRNLPAGLLC</sequence>
<dbReference type="Pfam" id="PF03018">
    <property type="entry name" value="Dirigent"/>
    <property type="match status" value="1"/>
</dbReference>
<name>A0A3L6QMS7_PANMI</name>
<protein>
    <recommendedName>
        <fullName evidence="1">Dirigent protein</fullName>
    </recommendedName>
</protein>
<comment type="function">
    <text evidence="1">Dirigent proteins impart stereoselectivity on the phenoxy radical-coupling reaction, yielding optically active lignans from two molecules of coniferyl alcohol in the biosynthesis of lignans, flavonolignans, and alkaloids and thus plays a central role in plant secondary metabolism.</text>
</comment>
<reference evidence="3" key="1">
    <citation type="journal article" date="2019" name="Nat. Commun.">
        <title>The genome of broomcorn millet.</title>
        <authorList>
            <person name="Zou C."/>
            <person name="Miki D."/>
            <person name="Li D."/>
            <person name="Tang Q."/>
            <person name="Xiao L."/>
            <person name="Rajput S."/>
            <person name="Deng P."/>
            <person name="Jia W."/>
            <person name="Huang R."/>
            <person name="Zhang M."/>
            <person name="Sun Y."/>
            <person name="Hu J."/>
            <person name="Fu X."/>
            <person name="Schnable P.S."/>
            <person name="Li F."/>
            <person name="Zhang H."/>
            <person name="Feng B."/>
            <person name="Zhu X."/>
            <person name="Liu R."/>
            <person name="Schnable J.C."/>
            <person name="Zhu J.-K."/>
            <person name="Zhang H."/>
        </authorList>
    </citation>
    <scope>NUCLEOTIDE SEQUENCE [LARGE SCALE GENOMIC DNA]</scope>
</reference>
<dbReference type="EMBL" id="PQIB02000011">
    <property type="protein sequence ID" value="RLM84474.1"/>
    <property type="molecule type" value="Genomic_DNA"/>
</dbReference>
<proteinExistence type="inferred from homology"/>
<gene>
    <name evidence="2" type="ORF">C2845_PM04G29150</name>
</gene>
<evidence type="ECO:0000313" key="2">
    <source>
        <dbReference type="EMBL" id="RLM84474.1"/>
    </source>
</evidence>
<comment type="subunit">
    <text evidence="1">Homodimer.</text>
</comment>
<dbReference type="STRING" id="4540.A0A3L6QMS7"/>
<keyword evidence="1" id="KW-0052">Apoplast</keyword>
<organism evidence="2 3">
    <name type="scientific">Panicum miliaceum</name>
    <name type="common">Proso millet</name>
    <name type="synonym">Broomcorn millet</name>
    <dbReference type="NCBI Taxonomy" id="4540"/>
    <lineage>
        <taxon>Eukaryota</taxon>
        <taxon>Viridiplantae</taxon>
        <taxon>Streptophyta</taxon>
        <taxon>Embryophyta</taxon>
        <taxon>Tracheophyta</taxon>
        <taxon>Spermatophyta</taxon>
        <taxon>Magnoliopsida</taxon>
        <taxon>Liliopsida</taxon>
        <taxon>Poales</taxon>
        <taxon>Poaceae</taxon>
        <taxon>PACMAD clade</taxon>
        <taxon>Panicoideae</taxon>
        <taxon>Panicodae</taxon>
        <taxon>Paniceae</taxon>
        <taxon>Panicinae</taxon>
        <taxon>Panicum</taxon>
        <taxon>Panicum sect. Panicum</taxon>
    </lineage>
</organism>
<keyword evidence="3" id="KW-1185">Reference proteome</keyword>
<dbReference type="AlphaFoldDB" id="A0A3L6QMS7"/>
<dbReference type="PANTHER" id="PTHR46442">
    <property type="entry name" value="DIRIGENT PROTEIN"/>
    <property type="match status" value="1"/>
</dbReference>
<keyword evidence="1" id="KW-0964">Secreted</keyword>
<dbReference type="Proteomes" id="UP000275267">
    <property type="component" value="Unassembled WGS sequence"/>
</dbReference>
<comment type="similarity">
    <text evidence="1">Belongs to the plant dirigent protein family.</text>
</comment>
<dbReference type="OrthoDB" id="674745at2759"/>
<evidence type="ECO:0000313" key="3">
    <source>
        <dbReference type="Proteomes" id="UP000275267"/>
    </source>
</evidence>
<evidence type="ECO:0000256" key="1">
    <source>
        <dbReference type="RuleBase" id="RU363099"/>
    </source>
</evidence>
<dbReference type="PANTHER" id="PTHR46442:SF6">
    <property type="entry name" value="DIRIGENT PROTEIN 5"/>
    <property type="match status" value="1"/>
</dbReference>
<dbReference type="GO" id="GO:0048046">
    <property type="term" value="C:apoplast"/>
    <property type="evidence" value="ECO:0007669"/>
    <property type="project" value="UniProtKB-SubCell"/>
</dbReference>
<dbReference type="InterPro" id="IPR004265">
    <property type="entry name" value="Dirigent"/>
</dbReference>
<accession>A0A3L6QMS7</accession>
<comment type="caution">
    <text evidence="2">The sequence shown here is derived from an EMBL/GenBank/DDBJ whole genome shotgun (WGS) entry which is preliminary data.</text>
</comment>